<name>A0A381EDI8_9GAMM</name>
<keyword evidence="2" id="KW-1185">Reference proteome</keyword>
<dbReference type="Proteomes" id="UP000254572">
    <property type="component" value="Unassembled WGS sequence"/>
</dbReference>
<dbReference type="EMBL" id="UFUW01000001">
    <property type="protein sequence ID" value="SUX24943.1"/>
    <property type="molecule type" value="Genomic_DNA"/>
</dbReference>
<proteinExistence type="predicted"/>
<dbReference type="RefSeq" id="WP_115612297.1">
    <property type="nucleotide sequence ID" value="NZ_JBHLZC010000001.1"/>
</dbReference>
<dbReference type="OrthoDB" id="9933371at2"/>
<reference evidence="1 2" key="1">
    <citation type="submission" date="2018-06" db="EMBL/GenBank/DDBJ databases">
        <authorList>
            <consortium name="Pathogen Informatics"/>
            <person name="Doyle S."/>
        </authorList>
    </citation>
    <scope>NUCLEOTIDE SEQUENCE [LARGE SCALE GENOMIC DNA]</scope>
    <source>
        <strain evidence="1 2">NCTC13294</strain>
    </source>
</reference>
<organism evidence="1 2">
    <name type="scientific">Cardiobacterium valvarum</name>
    <dbReference type="NCBI Taxonomy" id="194702"/>
    <lineage>
        <taxon>Bacteria</taxon>
        <taxon>Pseudomonadati</taxon>
        <taxon>Pseudomonadota</taxon>
        <taxon>Gammaproteobacteria</taxon>
        <taxon>Cardiobacteriales</taxon>
        <taxon>Cardiobacteriaceae</taxon>
        <taxon>Cardiobacterium</taxon>
    </lineage>
</organism>
<accession>A0A381EDI8</accession>
<sequence>MNYQDTLDHLHAQLQEHGKVALERFARKVITALETQVRDEEVAQELTIEQPHYRRLRLLVREQDWNERRIGAELDSLDQVAAALGDDYPADNVAPKNLAFASALDYWRGLQTDTSAATATAIAALYLDNADHEAGPGAPVDESWSEHPQIAPAIAQLEAWIAATK</sequence>
<gene>
    <name evidence="1" type="ORF">NCTC13294_02162</name>
</gene>
<protein>
    <submittedName>
        <fullName evidence="1">Uncharacterized protein</fullName>
    </submittedName>
</protein>
<evidence type="ECO:0000313" key="2">
    <source>
        <dbReference type="Proteomes" id="UP000254572"/>
    </source>
</evidence>
<evidence type="ECO:0000313" key="1">
    <source>
        <dbReference type="EMBL" id="SUX24943.1"/>
    </source>
</evidence>
<dbReference type="AlphaFoldDB" id="A0A381EDI8"/>